<dbReference type="Proteomes" id="UP000007755">
    <property type="component" value="Unassembled WGS sequence"/>
</dbReference>
<accession>F4X6D2</accession>
<evidence type="ECO:0000313" key="2">
    <source>
        <dbReference type="Proteomes" id="UP000007755"/>
    </source>
</evidence>
<dbReference type="AlphaFoldDB" id="F4X6D2"/>
<organism evidence="2">
    <name type="scientific">Acromyrmex echinatior</name>
    <name type="common">Panamanian leafcutter ant</name>
    <name type="synonym">Acromyrmex octospinosus echinatior</name>
    <dbReference type="NCBI Taxonomy" id="103372"/>
    <lineage>
        <taxon>Eukaryota</taxon>
        <taxon>Metazoa</taxon>
        <taxon>Ecdysozoa</taxon>
        <taxon>Arthropoda</taxon>
        <taxon>Hexapoda</taxon>
        <taxon>Insecta</taxon>
        <taxon>Pterygota</taxon>
        <taxon>Neoptera</taxon>
        <taxon>Endopterygota</taxon>
        <taxon>Hymenoptera</taxon>
        <taxon>Apocrita</taxon>
        <taxon>Aculeata</taxon>
        <taxon>Formicoidea</taxon>
        <taxon>Formicidae</taxon>
        <taxon>Myrmicinae</taxon>
        <taxon>Acromyrmex</taxon>
    </lineage>
</organism>
<proteinExistence type="predicted"/>
<dbReference type="EMBL" id="GL888812">
    <property type="protein sequence ID" value="EGI57972.1"/>
    <property type="molecule type" value="Genomic_DNA"/>
</dbReference>
<dbReference type="InParanoid" id="F4X6D2"/>
<sequence>MGMAGPEDAILTHFVGIRDRDERVLAGNARHSAREEGIEQLLQGEMSLHTATRQEHTCNRKKVNGSKRFRGGWHEDRSRISFRGCRIEVRVRPGRRISRMGTRLSLARRRHSAIDSTEDRKFSLDSLVDWQIVNDLIFGR</sequence>
<gene>
    <name evidence="1" type="ORF">G5I_13950</name>
</gene>
<evidence type="ECO:0000313" key="1">
    <source>
        <dbReference type="EMBL" id="EGI57972.1"/>
    </source>
</evidence>
<reference evidence="1" key="1">
    <citation type="submission" date="2011-02" db="EMBL/GenBank/DDBJ databases">
        <title>The genome of the leaf-cutting ant Acromyrmex echinatior suggests key adaptations to social evolution and fungus farming.</title>
        <authorList>
            <person name="Nygaard S."/>
            <person name="Zhang G."/>
        </authorList>
    </citation>
    <scope>NUCLEOTIDE SEQUENCE</scope>
</reference>
<protein>
    <submittedName>
        <fullName evidence="1">Uncharacterized protein</fullName>
    </submittedName>
</protein>
<keyword evidence="2" id="KW-1185">Reference proteome</keyword>
<name>F4X6D2_ACREC</name>